<dbReference type="InterPro" id="IPR033739">
    <property type="entry name" value="M10A_MMP"/>
</dbReference>
<feature type="binding site" evidence="11">
    <location>
        <position position="246"/>
    </location>
    <ligand>
        <name>Ca(2+)</name>
        <dbReference type="ChEBI" id="CHEBI:29108"/>
        <label>3</label>
    </ligand>
</feature>
<keyword evidence="15" id="KW-1185">Reference proteome</keyword>
<dbReference type="CDD" id="cd04278">
    <property type="entry name" value="ZnMc_MMP"/>
    <property type="match status" value="1"/>
</dbReference>
<keyword evidence="7" id="KW-0482">Metalloprotease</keyword>
<dbReference type="InterPro" id="IPR001818">
    <property type="entry name" value="Pept_M10_metallopeptidase"/>
</dbReference>
<evidence type="ECO:0000256" key="10">
    <source>
        <dbReference type="PIRSR" id="PIRSR621190-1"/>
    </source>
</evidence>
<dbReference type="InterPro" id="IPR021190">
    <property type="entry name" value="Pept_M10A"/>
</dbReference>
<evidence type="ECO:0000256" key="2">
    <source>
        <dbReference type="ARBA" id="ARBA00022670"/>
    </source>
</evidence>
<dbReference type="InterPro" id="IPR036365">
    <property type="entry name" value="PGBD-like_sf"/>
</dbReference>
<sequence>MFQLFSYFSFLLFCFLFLSRPSFPARTTPDTTTVLTANTLNATWQEFSRFLDVGIGTQASGMSELKRYFHRFGYLSLSATDNLTDVFDTQLQSAVIAYQTNLGLPVTGKLDSDTMSLIMSPRCGVTDATGATTKALHVTKHFTYFYGKPRWVRGSPMRLTYAFSPDNMIDYISNAEMGEVFKRAFSRWAEVIPVNFTQGEEYENADIKIGFYHGDHGDGQPFDGVLGVLGHGFSPENGRLHLDAAETWTVDFAAVKSRVAVDLESVATHEIGHVLGLGHSVVQEAVMFPSLNPRTKKVELKVDDVEGVQALYGSNPNFKLSSLEESENSSNEAVGLNLRSPISKWTVGVLVVALVLCT</sequence>
<dbReference type="GO" id="GO:0030198">
    <property type="term" value="P:extracellular matrix organization"/>
    <property type="evidence" value="ECO:0007669"/>
    <property type="project" value="TreeGrafter"/>
</dbReference>
<dbReference type="InterPro" id="IPR024079">
    <property type="entry name" value="MetalloPept_cat_dom_sf"/>
</dbReference>
<comment type="similarity">
    <text evidence="1">Belongs to the peptidase M10A family. Matrix metalloproteinases (MMPs) subfamily.</text>
</comment>
<comment type="caution">
    <text evidence="14">The sequence shown here is derived from an EMBL/GenBank/DDBJ whole genome shotgun (WGS) entry which is preliminary data.</text>
</comment>
<dbReference type="GO" id="GO:0004222">
    <property type="term" value="F:metalloendopeptidase activity"/>
    <property type="evidence" value="ECO:0007669"/>
    <property type="project" value="InterPro"/>
</dbReference>
<feature type="binding site" evidence="11">
    <location>
        <position position="223"/>
    </location>
    <ligand>
        <name>Ca(2+)</name>
        <dbReference type="ChEBI" id="CHEBI:29108"/>
        <label>3</label>
    </ligand>
</feature>
<dbReference type="FunFam" id="3.40.390.10:FF:000018">
    <property type="entry name" value="Metalloendoproteinase 1"/>
    <property type="match status" value="1"/>
</dbReference>
<dbReference type="GO" id="GO:0008270">
    <property type="term" value="F:zinc ion binding"/>
    <property type="evidence" value="ECO:0007669"/>
    <property type="project" value="InterPro"/>
</dbReference>
<dbReference type="InterPro" id="IPR002477">
    <property type="entry name" value="Peptidoglycan-bd-like"/>
</dbReference>
<evidence type="ECO:0000313" key="15">
    <source>
        <dbReference type="Proteomes" id="UP001159364"/>
    </source>
</evidence>
<feature type="binding site" description="in inhibited form" evidence="11">
    <location>
        <position position="123"/>
    </location>
    <ligand>
        <name>Zn(2+)</name>
        <dbReference type="ChEBI" id="CHEBI:29105"/>
        <label>2</label>
        <note>catalytic</note>
    </ligand>
</feature>
<feature type="binding site" evidence="11">
    <location>
        <position position="269"/>
    </location>
    <ligand>
        <name>Zn(2+)</name>
        <dbReference type="ChEBI" id="CHEBI:29105"/>
        <label>2</label>
        <note>catalytic</note>
    </ligand>
</feature>
<dbReference type="Pfam" id="PF00413">
    <property type="entry name" value="Peptidase_M10"/>
    <property type="match status" value="1"/>
</dbReference>
<feature type="binding site" evidence="11">
    <location>
        <position position="218"/>
    </location>
    <ligand>
        <name>Zn(2+)</name>
        <dbReference type="ChEBI" id="CHEBI:29105"/>
        <label>1</label>
    </ligand>
</feature>
<feature type="binding site" evidence="11">
    <location>
        <position position="273"/>
    </location>
    <ligand>
        <name>Zn(2+)</name>
        <dbReference type="ChEBI" id="CHEBI:29105"/>
        <label>2</label>
        <note>catalytic</note>
    </ligand>
</feature>
<comment type="cofactor">
    <cofactor evidence="11">
        <name>Zn(2+)</name>
        <dbReference type="ChEBI" id="CHEBI:29105"/>
    </cofactor>
    <text evidence="11">Binds 2 Zn(2+) ions per subunit.</text>
</comment>
<dbReference type="PANTHER" id="PTHR10201:SF249">
    <property type="entry name" value="METALLOENDOPROTEINASE 1-MMP"/>
    <property type="match status" value="1"/>
</dbReference>
<evidence type="ECO:0000256" key="6">
    <source>
        <dbReference type="ARBA" id="ARBA00022833"/>
    </source>
</evidence>
<accession>A0AAV8U794</accession>
<feature type="binding site" evidence="11">
    <location>
        <position position="241"/>
    </location>
    <ligand>
        <name>Zn(2+)</name>
        <dbReference type="ChEBI" id="CHEBI:29105"/>
        <label>1</label>
    </ligand>
</feature>
<dbReference type="GO" id="GO:0031012">
    <property type="term" value="C:extracellular matrix"/>
    <property type="evidence" value="ECO:0007669"/>
    <property type="project" value="InterPro"/>
</dbReference>
<feature type="binding site" evidence="11">
    <location>
        <position position="287"/>
    </location>
    <ligand>
        <name>Zn(2+)</name>
        <dbReference type="ChEBI" id="CHEBI:29105"/>
        <label>2</label>
        <note>catalytic</note>
    </ligand>
</feature>
<dbReference type="SUPFAM" id="SSF47090">
    <property type="entry name" value="PGBD-like"/>
    <property type="match status" value="1"/>
</dbReference>
<keyword evidence="9" id="KW-0325">Glycoprotein</keyword>
<protein>
    <recommendedName>
        <fullName evidence="13">Peptidase metallopeptidase domain-containing protein</fullName>
    </recommendedName>
</protein>
<comment type="cofactor">
    <cofactor evidence="11">
        <name>Ca(2+)</name>
        <dbReference type="ChEBI" id="CHEBI:29108"/>
    </cofactor>
    <text evidence="11">Can bind about 5 Ca(2+) ions per subunit.</text>
</comment>
<dbReference type="PRINTS" id="PR00138">
    <property type="entry name" value="MATRIXIN"/>
</dbReference>
<dbReference type="Proteomes" id="UP001159364">
    <property type="component" value="Linkage Group LG01"/>
</dbReference>
<reference evidence="14 15" key="1">
    <citation type="submission" date="2021-09" db="EMBL/GenBank/DDBJ databases">
        <title>Genomic insights and catalytic innovation underlie evolution of tropane alkaloids biosynthesis.</title>
        <authorList>
            <person name="Wang Y.-J."/>
            <person name="Tian T."/>
            <person name="Huang J.-P."/>
            <person name="Huang S.-X."/>
        </authorList>
    </citation>
    <scope>NUCLEOTIDE SEQUENCE [LARGE SCALE GENOMIC DNA]</scope>
    <source>
        <strain evidence="14">KIB-2018</strain>
        <tissue evidence="14">Leaf</tissue>
    </source>
</reference>
<keyword evidence="8" id="KW-0865">Zymogen</keyword>
<evidence type="ECO:0000256" key="7">
    <source>
        <dbReference type="ARBA" id="ARBA00023049"/>
    </source>
</evidence>
<dbReference type="InterPro" id="IPR006026">
    <property type="entry name" value="Peptidase_Metallo"/>
</dbReference>
<dbReference type="Gene3D" id="3.40.390.10">
    <property type="entry name" value="Collagenase (Catalytic Domain)"/>
    <property type="match status" value="1"/>
</dbReference>
<feature type="chain" id="PRO_5043429141" description="Peptidase metallopeptidase domain-containing protein" evidence="12">
    <location>
        <begin position="25"/>
        <end position="358"/>
    </location>
</feature>
<feature type="active site" evidence="10">
    <location>
        <position position="270"/>
    </location>
</feature>
<evidence type="ECO:0000256" key="11">
    <source>
        <dbReference type="PIRSR" id="PIRSR621190-2"/>
    </source>
</evidence>
<evidence type="ECO:0000256" key="12">
    <source>
        <dbReference type="SAM" id="SignalP"/>
    </source>
</evidence>
<gene>
    <name evidence="14" type="ORF">K2173_020165</name>
</gene>
<evidence type="ECO:0000256" key="1">
    <source>
        <dbReference type="ARBA" id="ARBA00009614"/>
    </source>
</evidence>
<feature type="domain" description="Peptidase metallopeptidase" evidence="13">
    <location>
        <begin position="147"/>
        <end position="314"/>
    </location>
</feature>
<evidence type="ECO:0000313" key="14">
    <source>
        <dbReference type="EMBL" id="KAJ8775161.1"/>
    </source>
</evidence>
<keyword evidence="5" id="KW-0378">Hydrolase</keyword>
<proteinExistence type="inferred from homology"/>
<evidence type="ECO:0000256" key="3">
    <source>
        <dbReference type="ARBA" id="ARBA00022723"/>
    </source>
</evidence>
<dbReference type="AlphaFoldDB" id="A0AAV8U794"/>
<dbReference type="Pfam" id="PF01471">
    <property type="entry name" value="PG_binding_1"/>
    <property type="match status" value="1"/>
</dbReference>
<dbReference type="EMBL" id="JAIWQS010000001">
    <property type="protein sequence ID" value="KAJ8775161.1"/>
    <property type="molecule type" value="Genomic_DNA"/>
</dbReference>
<feature type="signal peptide" evidence="12">
    <location>
        <begin position="1"/>
        <end position="24"/>
    </location>
</feature>
<feature type="binding site" evidence="11">
    <location>
        <position position="224"/>
    </location>
    <ligand>
        <name>Ca(2+)</name>
        <dbReference type="ChEBI" id="CHEBI:29108"/>
        <label>3</label>
    </ligand>
</feature>
<evidence type="ECO:0000256" key="8">
    <source>
        <dbReference type="ARBA" id="ARBA00023145"/>
    </source>
</evidence>
<dbReference type="GO" id="GO:0006508">
    <property type="term" value="P:proteolysis"/>
    <property type="evidence" value="ECO:0007669"/>
    <property type="project" value="UniProtKB-KW"/>
</dbReference>
<feature type="binding site" evidence="11">
    <location>
        <position position="231"/>
    </location>
    <ligand>
        <name>Zn(2+)</name>
        <dbReference type="ChEBI" id="CHEBI:29105"/>
        <label>1</label>
    </ligand>
</feature>
<feature type="binding site" evidence="11">
    <location>
        <position position="246"/>
    </location>
    <ligand>
        <name>Ca(2+)</name>
        <dbReference type="ChEBI" id="CHEBI:29108"/>
        <label>1</label>
    </ligand>
</feature>
<keyword evidence="6 11" id="KW-0862">Zinc</keyword>
<keyword evidence="3 11" id="KW-0479">Metal-binding</keyword>
<evidence type="ECO:0000256" key="9">
    <source>
        <dbReference type="ARBA" id="ARBA00023180"/>
    </source>
</evidence>
<dbReference type="SMART" id="SM00235">
    <property type="entry name" value="ZnMc"/>
    <property type="match status" value="1"/>
</dbReference>
<feature type="binding site" evidence="11">
    <location>
        <position position="279"/>
    </location>
    <ligand>
        <name>Zn(2+)</name>
        <dbReference type="ChEBI" id="CHEBI:29105"/>
        <label>2</label>
        <note>catalytic</note>
    </ligand>
</feature>
<dbReference type="SUPFAM" id="SSF55486">
    <property type="entry name" value="Metalloproteases ('zincins'), catalytic domain"/>
    <property type="match status" value="1"/>
</dbReference>
<organism evidence="14 15">
    <name type="scientific">Erythroxylum novogranatense</name>
    <dbReference type="NCBI Taxonomy" id="1862640"/>
    <lineage>
        <taxon>Eukaryota</taxon>
        <taxon>Viridiplantae</taxon>
        <taxon>Streptophyta</taxon>
        <taxon>Embryophyta</taxon>
        <taxon>Tracheophyta</taxon>
        <taxon>Spermatophyta</taxon>
        <taxon>Magnoliopsida</taxon>
        <taxon>eudicotyledons</taxon>
        <taxon>Gunneridae</taxon>
        <taxon>Pentapetalae</taxon>
        <taxon>rosids</taxon>
        <taxon>fabids</taxon>
        <taxon>Malpighiales</taxon>
        <taxon>Erythroxylaceae</taxon>
        <taxon>Erythroxylum</taxon>
    </lineage>
</organism>
<evidence type="ECO:0000256" key="4">
    <source>
        <dbReference type="ARBA" id="ARBA00022729"/>
    </source>
</evidence>
<dbReference type="PANTHER" id="PTHR10201">
    <property type="entry name" value="MATRIX METALLOPROTEINASE"/>
    <property type="match status" value="1"/>
</dbReference>
<keyword evidence="2" id="KW-0645">Protease</keyword>
<feature type="binding site" evidence="11">
    <location>
        <position position="243"/>
    </location>
    <ligand>
        <name>Ca(2+)</name>
        <dbReference type="ChEBI" id="CHEBI:29108"/>
        <label>3</label>
    </ligand>
</feature>
<evidence type="ECO:0000256" key="5">
    <source>
        <dbReference type="ARBA" id="ARBA00022801"/>
    </source>
</evidence>
<keyword evidence="4 12" id="KW-0732">Signal</keyword>
<keyword evidence="11" id="KW-0106">Calcium</keyword>
<feature type="binding site" evidence="11">
    <location>
        <position position="216"/>
    </location>
    <ligand>
        <name>Zn(2+)</name>
        <dbReference type="ChEBI" id="CHEBI:29105"/>
        <label>1</label>
    </ligand>
</feature>
<evidence type="ECO:0000259" key="13">
    <source>
        <dbReference type="SMART" id="SM00235"/>
    </source>
</evidence>
<dbReference type="GO" id="GO:0030574">
    <property type="term" value="P:collagen catabolic process"/>
    <property type="evidence" value="ECO:0007669"/>
    <property type="project" value="TreeGrafter"/>
</dbReference>
<feature type="binding site" evidence="11">
    <location>
        <position position="206"/>
    </location>
    <ligand>
        <name>Ca(2+)</name>
        <dbReference type="ChEBI" id="CHEBI:29108"/>
        <label>2</label>
    </ligand>
</feature>
<name>A0AAV8U794_9ROSI</name>